<evidence type="ECO:0000313" key="1">
    <source>
        <dbReference type="EMBL" id="KAF0752599.1"/>
    </source>
</evidence>
<dbReference type="Proteomes" id="UP000478052">
    <property type="component" value="Unassembled WGS sequence"/>
</dbReference>
<dbReference type="EMBL" id="VUJU01004996">
    <property type="protein sequence ID" value="KAF0752599.1"/>
    <property type="molecule type" value="Genomic_DNA"/>
</dbReference>
<keyword evidence="2" id="KW-1185">Reference proteome</keyword>
<organism evidence="1 2">
    <name type="scientific">Aphis craccivora</name>
    <name type="common">Cowpea aphid</name>
    <dbReference type="NCBI Taxonomy" id="307492"/>
    <lineage>
        <taxon>Eukaryota</taxon>
        <taxon>Metazoa</taxon>
        <taxon>Ecdysozoa</taxon>
        <taxon>Arthropoda</taxon>
        <taxon>Hexapoda</taxon>
        <taxon>Insecta</taxon>
        <taxon>Pterygota</taxon>
        <taxon>Neoptera</taxon>
        <taxon>Paraneoptera</taxon>
        <taxon>Hemiptera</taxon>
        <taxon>Sternorrhyncha</taxon>
        <taxon>Aphidomorpha</taxon>
        <taxon>Aphidoidea</taxon>
        <taxon>Aphididae</taxon>
        <taxon>Aphidini</taxon>
        <taxon>Aphis</taxon>
        <taxon>Aphis</taxon>
    </lineage>
</organism>
<gene>
    <name evidence="1" type="ORF">FWK35_00021982</name>
</gene>
<keyword evidence="1" id="KW-0808">Transferase</keyword>
<accession>A0A6G0YBP6</accession>
<dbReference type="GO" id="GO:0032259">
    <property type="term" value="P:methylation"/>
    <property type="evidence" value="ECO:0007669"/>
    <property type="project" value="UniProtKB-KW"/>
</dbReference>
<dbReference type="AlphaFoldDB" id="A0A6G0YBP6"/>
<dbReference type="GO" id="GO:0008168">
    <property type="term" value="F:methyltransferase activity"/>
    <property type="evidence" value="ECO:0007669"/>
    <property type="project" value="UniProtKB-KW"/>
</dbReference>
<name>A0A6G0YBP6_APHCR</name>
<evidence type="ECO:0000313" key="2">
    <source>
        <dbReference type="Proteomes" id="UP000478052"/>
    </source>
</evidence>
<protein>
    <submittedName>
        <fullName evidence="1">Inactive histone-lysine N-methyltransferase 2E-like</fullName>
    </submittedName>
</protein>
<comment type="caution">
    <text evidence="1">The sequence shown here is derived from an EMBL/GenBank/DDBJ whole genome shotgun (WGS) entry which is preliminary data.</text>
</comment>
<sequence length="99" mass="11450">MLAEIEGVPWWRREDNRPYHNRAPHPNSPLRAHFLFSPQCFGATVSIEIYSTVPKTTTPISAVVGHVVQRCIGDYRKSVIQKKYQGSYLKQYVITEYLI</sequence>
<reference evidence="1 2" key="1">
    <citation type="submission" date="2019-08" db="EMBL/GenBank/DDBJ databases">
        <title>Whole genome of Aphis craccivora.</title>
        <authorList>
            <person name="Voronova N.V."/>
            <person name="Shulinski R.S."/>
            <person name="Bandarenka Y.V."/>
            <person name="Zhorov D.G."/>
            <person name="Warner D."/>
        </authorList>
    </citation>
    <scope>NUCLEOTIDE SEQUENCE [LARGE SCALE GENOMIC DNA]</scope>
    <source>
        <strain evidence="1">180601</strain>
        <tissue evidence="1">Whole Body</tissue>
    </source>
</reference>
<keyword evidence="1" id="KW-0489">Methyltransferase</keyword>
<proteinExistence type="predicted"/>